<sequence>MTTSSSTATAGTSGASWVSGVLRVHADLELHGEEIQRRRAANATRPVQDLDTLRFLLTLSVDQPVAIAALGAYERGLTRRAVRFGFAEKRTIAGNCPAVVRTAEPPVTVELVSVLGPLSRRTLQLATTFAPYARRRLVVPSGRVDETLLLEASYYGVGVTVTDDDDERTLVTPAPFQPTRFTGASWLFAERMYAQAFSPANATARESEVEGS</sequence>
<protein>
    <submittedName>
        <fullName evidence="1">Uncharacterized protein</fullName>
    </submittedName>
</protein>
<evidence type="ECO:0000313" key="2">
    <source>
        <dbReference type="Proteomes" id="UP001300096"/>
    </source>
</evidence>
<gene>
    <name evidence="1" type="ORF">KZC51_02260</name>
</gene>
<dbReference type="RefSeq" id="WP_247628400.1">
    <property type="nucleotide sequence ID" value="NZ_JAHWXN010000001.1"/>
</dbReference>
<keyword evidence="2" id="KW-1185">Reference proteome</keyword>
<organism evidence="1 2">
    <name type="scientific">Microbacterium croceum</name>
    <dbReference type="NCBI Taxonomy" id="2851645"/>
    <lineage>
        <taxon>Bacteria</taxon>
        <taxon>Bacillati</taxon>
        <taxon>Actinomycetota</taxon>
        <taxon>Actinomycetes</taxon>
        <taxon>Micrococcales</taxon>
        <taxon>Microbacteriaceae</taxon>
        <taxon>Microbacterium</taxon>
    </lineage>
</organism>
<comment type="caution">
    <text evidence="1">The sequence shown here is derived from an EMBL/GenBank/DDBJ whole genome shotgun (WGS) entry which is preliminary data.</text>
</comment>
<reference evidence="1 2" key="1">
    <citation type="submission" date="2021-06" db="EMBL/GenBank/DDBJ databases">
        <title>Genome-based taxonomic framework of Microbacterium strains isolated from marine environment, the description of four new species and reclassification of four preexisting species.</title>
        <authorList>
            <person name="Lee S.D."/>
            <person name="Kim S.-M."/>
            <person name="Byeon Y.-S."/>
            <person name="Yang H.L."/>
            <person name="Kim I.S."/>
        </authorList>
    </citation>
    <scope>NUCLEOTIDE SEQUENCE [LARGE SCALE GENOMIC DNA]</scope>
    <source>
        <strain evidence="1 2">SSW1-49</strain>
    </source>
</reference>
<proteinExistence type="predicted"/>
<name>A0ABT0FB79_9MICO</name>
<accession>A0ABT0FB79</accession>
<dbReference type="Proteomes" id="UP001300096">
    <property type="component" value="Unassembled WGS sequence"/>
</dbReference>
<evidence type="ECO:0000313" key="1">
    <source>
        <dbReference type="EMBL" id="MCK2034949.1"/>
    </source>
</evidence>
<dbReference type="EMBL" id="JAHWXN010000001">
    <property type="protein sequence ID" value="MCK2034949.1"/>
    <property type="molecule type" value="Genomic_DNA"/>
</dbReference>